<gene>
    <name evidence="1" type="ORF">DJ019_09705</name>
</gene>
<sequence>MSQLKRLYVAGVRAVRPVAASVGLLSALEKQGPGSRGARWARSLFAIYDIDQMTRLDLAWWTLDALDKVDGFLKQRPNARAFEYGSGASSVWLAKRVAELTSVEHDGSWADVVAAKLRDFPNATLKFRPADDTPHADRRYASEKPGWVGRTFHSYVHAIDETEGSFDLIVVDGRARGACLDVARNRLAPGGMIVFDNSRRPRYRAAIAASGLRAETTGGLTACLPYPDETTLLRHGGT</sequence>
<keyword evidence="2" id="KW-1185">Reference proteome</keyword>
<dbReference type="OrthoDB" id="938855at2"/>
<dbReference type="GO" id="GO:0032259">
    <property type="term" value="P:methylation"/>
    <property type="evidence" value="ECO:0007669"/>
    <property type="project" value="UniProtKB-KW"/>
</dbReference>
<dbReference type="GO" id="GO:0008168">
    <property type="term" value="F:methyltransferase activity"/>
    <property type="evidence" value="ECO:0007669"/>
    <property type="project" value="UniProtKB-KW"/>
</dbReference>
<dbReference type="Gene3D" id="3.40.50.150">
    <property type="entry name" value="Vaccinia Virus protein VP39"/>
    <property type="match status" value="1"/>
</dbReference>
<accession>A0A328BKI4</accession>
<evidence type="ECO:0000313" key="2">
    <source>
        <dbReference type="Proteomes" id="UP000249524"/>
    </source>
</evidence>
<reference evidence="1 2" key="1">
    <citation type="submission" date="2018-05" db="EMBL/GenBank/DDBJ databases">
        <authorList>
            <person name="Lanie J.A."/>
            <person name="Ng W.-L."/>
            <person name="Kazmierczak K.M."/>
            <person name="Andrzejewski T.M."/>
            <person name="Davidsen T.M."/>
            <person name="Wayne K.J."/>
            <person name="Tettelin H."/>
            <person name="Glass J.I."/>
            <person name="Rusch D."/>
            <person name="Podicherti R."/>
            <person name="Tsui H.-C.T."/>
            <person name="Winkler M.E."/>
        </authorList>
    </citation>
    <scope>NUCLEOTIDE SEQUENCE [LARGE SCALE GENOMIC DNA]</scope>
    <source>
        <strain evidence="1 2">BUT-10</strain>
    </source>
</reference>
<dbReference type="AlphaFoldDB" id="A0A328BKI4"/>
<dbReference type="RefSeq" id="WP_111275814.1">
    <property type="nucleotide sequence ID" value="NZ_QFYS01000003.1"/>
</dbReference>
<organism evidence="1 2">
    <name type="scientific">Phenylobacterium kunshanense</name>
    <dbReference type="NCBI Taxonomy" id="1445034"/>
    <lineage>
        <taxon>Bacteria</taxon>
        <taxon>Pseudomonadati</taxon>
        <taxon>Pseudomonadota</taxon>
        <taxon>Alphaproteobacteria</taxon>
        <taxon>Caulobacterales</taxon>
        <taxon>Caulobacteraceae</taxon>
        <taxon>Phenylobacterium</taxon>
    </lineage>
</organism>
<evidence type="ECO:0000313" key="1">
    <source>
        <dbReference type="EMBL" id="RAK66506.1"/>
    </source>
</evidence>
<name>A0A328BKI4_9CAUL</name>
<dbReference type="Proteomes" id="UP000249524">
    <property type="component" value="Unassembled WGS sequence"/>
</dbReference>
<keyword evidence="1" id="KW-0808">Transferase</keyword>
<proteinExistence type="predicted"/>
<dbReference type="EMBL" id="QFYS01000003">
    <property type="protein sequence ID" value="RAK66506.1"/>
    <property type="molecule type" value="Genomic_DNA"/>
</dbReference>
<dbReference type="Pfam" id="PF13578">
    <property type="entry name" value="Methyltransf_24"/>
    <property type="match status" value="1"/>
</dbReference>
<keyword evidence="1" id="KW-0489">Methyltransferase</keyword>
<protein>
    <submittedName>
        <fullName evidence="1">Class I SAM-dependent methyltransferase</fullName>
    </submittedName>
</protein>
<dbReference type="SUPFAM" id="SSF53335">
    <property type="entry name" value="S-adenosyl-L-methionine-dependent methyltransferases"/>
    <property type="match status" value="1"/>
</dbReference>
<dbReference type="InterPro" id="IPR029063">
    <property type="entry name" value="SAM-dependent_MTases_sf"/>
</dbReference>
<comment type="caution">
    <text evidence="1">The sequence shown here is derived from an EMBL/GenBank/DDBJ whole genome shotgun (WGS) entry which is preliminary data.</text>
</comment>